<feature type="domain" description="Tyr recombinase" evidence="2">
    <location>
        <begin position="148"/>
        <end position="194"/>
    </location>
</feature>
<dbReference type="GO" id="GO:0003677">
    <property type="term" value="F:DNA binding"/>
    <property type="evidence" value="ECO:0007669"/>
    <property type="project" value="InterPro"/>
</dbReference>
<protein>
    <recommendedName>
        <fullName evidence="2">Tyr recombinase domain-containing protein</fullName>
    </recommendedName>
</protein>
<dbReference type="InterPro" id="IPR013762">
    <property type="entry name" value="Integrase-like_cat_sf"/>
</dbReference>
<dbReference type="Gene3D" id="1.10.443.10">
    <property type="entry name" value="Intergrase catalytic core"/>
    <property type="match status" value="1"/>
</dbReference>
<sequence length="209" mass="23098">MSEFTGVRGSGSALAAPAPTVRAVSMAAANTVPPSMRFVMRRNLLRPCLAAKTLLSWAPTRMAAYLKEYPAGQRDPIFTNEAGNPLSRTLFRSRVWRPSLVRAGLLGEVSEVDGKFEAVWMDDEGDVHAEVFAKHGQAVNHVARSEHGGLRFHDLRHSYGTWLADDGIPPHRVAKLMGHEHITTTMQLYVRRTDDHDSIRGLLGDDTES</sequence>
<organism evidence="3 4">
    <name type="scientific">Nocardia stercoris</name>
    <dbReference type="NCBI Taxonomy" id="2483361"/>
    <lineage>
        <taxon>Bacteria</taxon>
        <taxon>Bacillati</taxon>
        <taxon>Actinomycetota</taxon>
        <taxon>Actinomycetes</taxon>
        <taxon>Mycobacteriales</taxon>
        <taxon>Nocardiaceae</taxon>
        <taxon>Nocardia</taxon>
    </lineage>
</organism>
<gene>
    <name evidence="3" type="ORF">EBN03_06665</name>
</gene>
<keyword evidence="1" id="KW-0233">DNA recombination</keyword>
<evidence type="ECO:0000313" key="4">
    <source>
        <dbReference type="Proteomes" id="UP000279275"/>
    </source>
</evidence>
<keyword evidence="4" id="KW-1185">Reference proteome</keyword>
<dbReference type="InterPro" id="IPR011010">
    <property type="entry name" value="DNA_brk_join_enz"/>
</dbReference>
<comment type="caution">
    <text evidence="3">The sequence shown here is derived from an EMBL/GenBank/DDBJ whole genome shotgun (WGS) entry which is preliminary data.</text>
</comment>
<evidence type="ECO:0000259" key="2">
    <source>
        <dbReference type="Pfam" id="PF00589"/>
    </source>
</evidence>
<proteinExistence type="predicted"/>
<evidence type="ECO:0000256" key="1">
    <source>
        <dbReference type="ARBA" id="ARBA00023172"/>
    </source>
</evidence>
<dbReference type="Pfam" id="PF00589">
    <property type="entry name" value="Phage_integrase"/>
    <property type="match status" value="1"/>
</dbReference>
<dbReference type="Proteomes" id="UP000279275">
    <property type="component" value="Unassembled WGS sequence"/>
</dbReference>
<dbReference type="AlphaFoldDB" id="A0A3M2L946"/>
<name>A0A3M2L946_9NOCA</name>
<evidence type="ECO:0000313" key="3">
    <source>
        <dbReference type="EMBL" id="RMI34107.1"/>
    </source>
</evidence>
<dbReference type="SUPFAM" id="SSF56349">
    <property type="entry name" value="DNA breaking-rejoining enzymes"/>
    <property type="match status" value="1"/>
</dbReference>
<reference evidence="3 4" key="1">
    <citation type="submission" date="2018-10" db="EMBL/GenBank/DDBJ databases">
        <title>Isolation from cow dung.</title>
        <authorList>
            <person name="Ling L."/>
        </authorList>
    </citation>
    <scope>NUCLEOTIDE SEQUENCE [LARGE SCALE GENOMIC DNA]</scope>
    <source>
        <strain evidence="3 4">NEAU-LL90</strain>
    </source>
</reference>
<dbReference type="InterPro" id="IPR002104">
    <property type="entry name" value="Integrase_catalytic"/>
</dbReference>
<accession>A0A3M2L946</accession>
<dbReference type="GO" id="GO:0015074">
    <property type="term" value="P:DNA integration"/>
    <property type="evidence" value="ECO:0007669"/>
    <property type="project" value="InterPro"/>
</dbReference>
<dbReference type="EMBL" id="RFFH01000002">
    <property type="protein sequence ID" value="RMI34107.1"/>
    <property type="molecule type" value="Genomic_DNA"/>
</dbReference>
<dbReference type="GO" id="GO:0006310">
    <property type="term" value="P:DNA recombination"/>
    <property type="evidence" value="ECO:0007669"/>
    <property type="project" value="UniProtKB-KW"/>
</dbReference>